<protein>
    <submittedName>
        <fullName evidence="2">Uncharacterized protein</fullName>
    </submittedName>
</protein>
<dbReference type="EMBL" id="BPLR01001237">
    <property type="protein sequence ID" value="GIZ01005.1"/>
    <property type="molecule type" value="Genomic_DNA"/>
</dbReference>
<comment type="caution">
    <text evidence="2">The sequence shown here is derived from an EMBL/GenBank/DDBJ whole genome shotgun (WGS) entry which is preliminary data.</text>
</comment>
<evidence type="ECO:0000313" key="2">
    <source>
        <dbReference type="EMBL" id="GIZ01005.1"/>
    </source>
</evidence>
<organism evidence="2 3">
    <name type="scientific">Caerostris extrusa</name>
    <name type="common">Bark spider</name>
    <name type="synonym">Caerostris bankana</name>
    <dbReference type="NCBI Taxonomy" id="172846"/>
    <lineage>
        <taxon>Eukaryota</taxon>
        <taxon>Metazoa</taxon>
        <taxon>Ecdysozoa</taxon>
        <taxon>Arthropoda</taxon>
        <taxon>Chelicerata</taxon>
        <taxon>Arachnida</taxon>
        <taxon>Araneae</taxon>
        <taxon>Araneomorphae</taxon>
        <taxon>Entelegynae</taxon>
        <taxon>Araneoidea</taxon>
        <taxon>Araneidae</taxon>
        <taxon>Caerostris</taxon>
    </lineage>
</organism>
<dbReference type="AlphaFoldDB" id="A0AAV4Y1Z4"/>
<evidence type="ECO:0000256" key="1">
    <source>
        <dbReference type="SAM" id="MobiDB-lite"/>
    </source>
</evidence>
<proteinExistence type="predicted"/>
<name>A0AAV4Y1Z4_CAEEX</name>
<accession>A0AAV4Y1Z4</accession>
<sequence length="131" mass="14617">MLIGVDVGRCRADRKQPQVQTSLEGESGKLQSFHDCENDMERVQCLAHKPKTFLSPIKVRVAPRNQMGNPESLSAVIGLMNKRDLMPFRPTGKVRSGKGVPKSPKTNSKSLSAKLFGLMSRFVRPMCYENL</sequence>
<keyword evidence="3" id="KW-1185">Reference proteome</keyword>
<feature type="region of interest" description="Disordered" evidence="1">
    <location>
        <begin position="88"/>
        <end position="108"/>
    </location>
</feature>
<reference evidence="2 3" key="1">
    <citation type="submission" date="2021-06" db="EMBL/GenBank/DDBJ databases">
        <title>Caerostris extrusa draft genome.</title>
        <authorList>
            <person name="Kono N."/>
            <person name="Arakawa K."/>
        </authorList>
    </citation>
    <scope>NUCLEOTIDE SEQUENCE [LARGE SCALE GENOMIC DNA]</scope>
</reference>
<evidence type="ECO:0000313" key="3">
    <source>
        <dbReference type="Proteomes" id="UP001054945"/>
    </source>
</evidence>
<gene>
    <name evidence="2" type="ORF">CEXT_485391</name>
</gene>
<dbReference type="Proteomes" id="UP001054945">
    <property type="component" value="Unassembled WGS sequence"/>
</dbReference>